<organism evidence="8 9">
    <name type="scientific">Escovopsis weberi</name>
    <dbReference type="NCBI Taxonomy" id="150374"/>
    <lineage>
        <taxon>Eukaryota</taxon>
        <taxon>Fungi</taxon>
        <taxon>Dikarya</taxon>
        <taxon>Ascomycota</taxon>
        <taxon>Pezizomycotina</taxon>
        <taxon>Sordariomycetes</taxon>
        <taxon>Hypocreomycetidae</taxon>
        <taxon>Hypocreales</taxon>
        <taxon>Hypocreaceae</taxon>
        <taxon>Escovopsis</taxon>
    </lineage>
</organism>
<feature type="region of interest" description="Disordered" evidence="7">
    <location>
        <begin position="83"/>
        <end position="104"/>
    </location>
</feature>
<evidence type="ECO:0000313" key="9">
    <source>
        <dbReference type="Proteomes" id="UP000053831"/>
    </source>
</evidence>
<dbReference type="GO" id="GO:0005811">
    <property type="term" value="C:lipid droplet"/>
    <property type="evidence" value="ECO:0007669"/>
    <property type="project" value="TreeGrafter"/>
</dbReference>
<dbReference type="Proteomes" id="UP000053831">
    <property type="component" value="Unassembled WGS sequence"/>
</dbReference>
<dbReference type="EMBL" id="LGSR01000002">
    <property type="protein sequence ID" value="KOS23088.1"/>
    <property type="molecule type" value="Genomic_DNA"/>
</dbReference>
<evidence type="ECO:0000256" key="6">
    <source>
        <dbReference type="ARBA" id="ARBA00023593"/>
    </source>
</evidence>
<feature type="compositionally biased region" description="Basic and acidic residues" evidence="7">
    <location>
        <begin position="90"/>
        <end position="104"/>
    </location>
</feature>
<accession>A0A0M8N1B8</accession>
<evidence type="ECO:0000256" key="4">
    <source>
        <dbReference type="ARBA" id="ARBA00023002"/>
    </source>
</evidence>
<dbReference type="STRING" id="150374.A0A0M8N1B8"/>
<evidence type="ECO:0000313" key="8">
    <source>
        <dbReference type="EMBL" id="KOS23088.1"/>
    </source>
</evidence>
<dbReference type="PANTHER" id="PTHR43647:SF1">
    <property type="entry name" value="3-KETO-STEROID REDUCTASE ERG27"/>
    <property type="match status" value="1"/>
</dbReference>
<comment type="caution">
    <text evidence="8">The sequence shown here is derived from an EMBL/GenBank/DDBJ whole genome shotgun (WGS) entry which is preliminary data.</text>
</comment>
<dbReference type="AlphaFoldDB" id="A0A0M8N1B8"/>
<evidence type="ECO:0000256" key="2">
    <source>
        <dbReference type="ARBA" id="ARBA00022857"/>
    </source>
</evidence>
<proteinExistence type="inferred from homology"/>
<keyword evidence="9" id="KW-1185">Reference proteome</keyword>
<sequence>MTLTTASRAPWDGVPPEEQLFVLITGANSGVGLAIAQRLIDEFLASRPPTAHLVLLPTTRSAEKSLAVIASLRAYAAAALARRPSQTTSKENDKDREKNENEKKDRNRIHIISLPLDLCDVRGVYAFADTLSRRTVSNPPGLDAEYLVDVALPRLDTVIFNAAFGGWGGLNIPNFVVSVLTRGLFQAFTWPTYLLSLPDRLLNDRPRYALPAAAPPLAEVFTACVFGHYLLARRLLPLLRRPPALAARGMPPARVVWCSSLDACRSNFRPDDPQCLLRPDAYESSKRLIDVLSLTAALPATRPHVARYFAAAAAAAAADDDDEESVPPTMYVTHPGVVVSTLFPVPAFLVWTYRIAIDLVRWLGSPWHVAQAYLGAFSAVWIALSSQDELEHARAHRSKWGSACGRDLVPYVKATEVEGWGWDGRPETAEGVAADTAEGGRSKACGRKADMPETTPEDLVDFEETGAQAWAAMEALRLQWEKTLEIGDFA</sequence>
<dbReference type="InterPro" id="IPR051593">
    <property type="entry name" value="Ergosterol_Biosynth_ERG27"/>
</dbReference>
<dbReference type="GO" id="GO:0005741">
    <property type="term" value="C:mitochondrial outer membrane"/>
    <property type="evidence" value="ECO:0007669"/>
    <property type="project" value="TreeGrafter"/>
</dbReference>
<dbReference type="Gene3D" id="3.40.50.720">
    <property type="entry name" value="NAD(P)-binding Rossmann-like Domain"/>
    <property type="match status" value="1"/>
</dbReference>
<keyword evidence="3" id="KW-0752">Steroid biosynthesis</keyword>
<keyword evidence="1" id="KW-0444">Lipid biosynthesis</keyword>
<protein>
    <submittedName>
        <fullName evidence="8">3-keto-steroid reductase</fullName>
    </submittedName>
</protein>
<dbReference type="GO" id="GO:0006696">
    <property type="term" value="P:ergosterol biosynthetic process"/>
    <property type="evidence" value="ECO:0007669"/>
    <property type="project" value="TreeGrafter"/>
</dbReference>
<name>A0A0M8N1B8_ESCWE</name>
<dbReference type="GO" id="GO:0005789">
    <property type="term" value="C:endoplasmic reticulum membrane"/>
    <property type="evidence" value="ECO:0007669"/>
    <property type="project" value="TreeGrafter"/>
</dbReference>
<dbReference type="PANTHER" id="PTHR43647">
    <property type="entry name" value="DEHYDROGENASE"/>
    <property type="match status" value="1"/>
</dbReference>
<gene>
    <name evidence="8" type="ORF">ESCO_003845</name>
</gene>
<evidence type="ECO:0000256" key="7">
    <source>
        <dbReference type="SAM" id="MobiDB-lite"/>
    </source>
</evidence>
<dbReference type="OrthoDB" id="9989144at2759"/>
<dbReference type="GO" id="GO:0000253">
    <property type="term" value="F:3-beta-hydroxysteroid 3-dehydrogenase (NADP+) activity"/>
    <property type="evidence" value="ECO:0007669"/>
    <property type="project" value="TreeGrafter"/>
</dbReference>
<comment type="similarity">
    <text evidence="6">Belongs to the short-chain dehydrogenases/reductases (SDR) family. ERG27 subfamily.</text>
</comment>
<dbReference type="InterPro" id="IPR036291">
    <property type="entry name" value="NAD(P)-bd_dom_sf"/>
</dbReference>
<keyword evidence="4" id="KW-0560">Oxidoreductase</keyword>
<keyword evidence="5" id="KW-0443">Lipid metabolism</keyword>
<evidence type="ECO:0000256" key="3">
    <source>
        <dbReference type="ARBA" id="ARBA00022955"/>
    </source>
</evidence>
<keyword evidence="2" id="KW-0521">NADP</keyword>
<dbReference type="SUPFAM" id="SSF51735">
    <property type="entry name" value="NAD(P)-binding Rossmann-fold domains"/>
    <property type="match status" value="1"/>
</dbReference>
<reference evidence="8 9" key="1">
    <citation type="submission" date="2015-07" db="EMBL/GenBank/DDBJ databases">
        <title>The genome of the fungus Escovopsis weberi, a specialized disease agent of ant agriculture.</title>
        <authorList>
            <person name="de Man T.J."/>
            <person name="Stajich J.E."/>
            <person name="Kubicek C.P."/>
            <person name="Chenthamara K."/>
            <person name="Atanasova L."/>
            <person name="Druzhinina I.S."/>
            <person name="Birnbaum S."/>
            <person name="Barribeau S.M."/>
            <person name="Teiling C."/>
            <person name="Suen G."/>
            <person name="Currie C."/>
            <person name="Gerardo N.M."/>
        </authorList>
    </citation>
    <scope>NUCLEOTIDE SEQUENCE [LARGE SCALE GENOMIC DNA]</scope>
</reference>
<evidence type="ECO:0000256" key="1">
    <source>
        <dbReference type="ARBA" id="ARBA00022516"/>
    </source>
</evidence>
<evidence type="ECO:0000256" key="5">
    <source>
        <dbReference type="ARBA" id="ARBA00023098"/>
    </source>
</evidence>